<proteinExistence type="predicted"/>
<evidence type="ECO:0000313" key="1">
    <source>
        <dbReference type="EMBL" id="RLK58502.1"/>
    </source>
</evidence>
<name>A0A421B282_9PSEU</name>
<evidence type="ECO:0000313" key="2">
    <source>
        <dbReference type="Proteomes" id="UP000282454"/>
    </source>
</evidence>
<comment type="caution">
    <text evidence="1">The sequence shown here is derived from an EMBL/GenBank/DDBJ whole genome shotgun (WGS) entry which is preliminary data.</text>
</comment>
<organism evidence="1 2">
    <name type="scientific">Actinokineospora cianjurensis</name>
    <dbReference type="NCBI Taxonomy" id="585224"/>
    <lineage>
        <taxon>Bacteria</taxon>
        <taxon>Bacillati</taxon>
        <taxon>Actinomycetota</taxon>
        <taxon>Actinomycetes</taxon>
        <taxon>Pseudonocardiales</taxon>
        <taxon>Pseudonocardiaceae</taxon>
        <taxon>Actinokineospora</taxon>
    </lineage>
</organism>
<keyword evidence="2" id="KW-1185">Reference proteome</keyword>
<dbReference type="Proteomes" id="UP000282454">
    <property type="component" value="Unassembled WGS sequence"/>
</dbReference>
<reference evidence="1 2" key="1">
    <citation type="submission" date="2018-10" db="EMBL/GenBank/DDBJ databases">
        <title>Genomic Encyclopedia of Archaeal and Bacterial Type Strains, Phase II (KMG-II): from individual species to whole genera.</title>
        <authorList>
            <person name="Goeker M."/>
        </authorList>
    </citation>
    <scope>NUCLEOTIDE SEQUENCE [LARGE SCALE GENOMIC DNA]</scope>
    <source>
        <strain evidence="1 2">DSM 45657</strain>
    </source>
</reference>
<dbReference type="OrthoDB" id="3806873at2"/>
<dbReference type="RefSeq" id="WP_121391228.1">
    <property type="nucleotide sequence ID" value="NZ_RCDD01000002.1"/>
</dbReference>
<dbReference type="AlphaFoldDB" id="A0A421B282"/>
<accession>A0A421B282</accession>
<sequence>MDFETASAAEPEYDLRAFPDVEVLTATVRHYERLSGQVLSIDRIMAWHLRATRFAALDVHP</sequence>
<dbReference type="EMBL" id="RCDD01000002">
    <property type="protein sequence ID" value="RLK58502.1"/>
    <property type="molecule type" value="Genomic_DNA"/>
</dbReference>
<gene>
    <name evidence="1" type="ORF">CLV68_2969</name>
</gene>
<protein>
    <submittedName>
        <fullName evidence="1">Uncharacterized protein</fullName>
    </submittedName>
</protein>